<proteinExistence type="predicted"/>
<reference evidence="1" key="1">
    <citation type="submission" date="2022-09" db="EMBL/GenBank/DDBJ databases">
        <title>Chromosome-level assembly of Trichoderma breve T069, a fungus used in development of biopesticide product.</title>
        <authorList>
            <person name="Lin R."/>
            <person name="Liu T."/>
        </authorList>
    </citation>
    <scope>NUCLEOTIDE SEQUENCE</scope>
    <source>
        <strain evidence="1">T069</strain>
    </source>
</reference>
<dbReference type="RefSeq" id="XP_056034082.1">
    <property type="nucleotide sequence ID" value="XM_056168766.1"/>
</dbReference>
<dbReference type="GeneID" id="80863454"/>
<organism evidence="1 2">
    <name type="scientific">Trichoderma breve</name>
    <dbReference type="NCBI Taxonomy" id="2034170"/>
    <lineage>
        <taxon>Eukaryota</taxon>
        <taxon>Fungi</taxon>
        <taxon>Dikarya</taxon>
        <taxon>Ascomycota</taxon>
        <taxon>Pezizomycotina</taxon>
        <taxon>Sordariomycetes</taxon>
        <taxon>Hypocreomycetidae</taxon>
        <taxon>Hypocreales</taxon>
        <taxon>Hypocreaceae</taxon>
        <taxon>Trichoderma</taxon>
    </lineage>
</organism>
<dbReference type="EMBL" id="JAOPEN010000001">
    <property type="protein sequence ID" value="KAJ4865026.1"/>
    <property type="molecule type" value="Genomic_DNA"/>
</dbReference>
<accession>A0A9W9EEC3</accession>
<evidence type="ECO:0000313" key="2">
    <source>
        <dbReference type="Proteomes" id="UP001140511"/>
    </source>
</evidence>
<dbReference type="Proteomes" id="UP001140511">
    <property type="component" value="Unassembled WGS sequence"/>
</dbReference>
<gene>
    <name evidence="1" type="ORF">T069G_01556</name>
</gene>
<dbReference type="AlphaFoldDB" id="A0A9W9EEC3"/>
<sequence length="173" mass="19604">MANYLRIVALKLVTTLTTLHEPRLLSFRGWGKNLLDDKSRLITYFNDDAQDVVDRITPLLITVLRGDCDDTRIWNQVYRAVTEETPPPPLPVPILPCFQQKPWSRNTSSFKNSSEYLRDVNRVLREELGTIYVGLPRFHGVFFGDVAGLGAASEAVFDKCQEGDSLLFGPRYG</sequence>
<evidence type="ECO:0000313" key="1">
    <source>
        <dbReference type="EMBL" id="KAJ4865026.1"/>
    </source>
</evidence>
<name>A0A9W9EEC3_9HYPO</name>
<comment type="caution">
    <text evidence="1">The sequence shown here is derived from an EMBL/GenBank/DDBJ whole genome shotgun (WGS) entry which is preliminary data.</text>
</comment>
<protein>
    <submittedName>
        <fullName evidence="1">Uncharacterized protein</fullName>
    </submittedName>
</protein>
<keyword evidence="2" id="KW-1185">Reference proteome</keyword>